<dbReference type="PANTHER" id="PTHR46344:SF27">
    <property type="entry name" value="KELCH REPEAT SUPERFAMILY PROTEIN"/>
    <property type="match status" value="1"/>
</dbReference>
<organism evidence="3">
    <name type="scientific">Schizaphis graminum</name>
    <name type="common">Green bug aphid</name>
    <dbReference type="NCBI Taxonomy" id="13262"/>
    <lineage>
        <taxon>Eukaryota</taxon>
        <taxon>Metazoa</taxon>
        <taxon>Ecdysozoa</taxon>
        <taxon>Arthropoda</taxon>
        <taxon>Hexapoda</taxon>
        <taxon>Insecta</taxon>
        <taxon>Pterygota</taxon>
        <taxon>Neoptera</taxon>
        <taxon>Paraneoptera</taxon>
        <taxon>Hemiptera</taxon>
        <taxon>Sternorrhyncha</taxon>
        <taxon>Aphidomorpha</taxon>
        <taxon>Aphidoidea</taxon>
        <taxon>Aphididae</taxon>
        <taxon>Aphidini</taxon>
        <taxon>Schizaphis</taxon>
    </lineage>
</organism>
<name>A0A2S2NJK6_SCHGA</name>
<protein>
    <submittedName>
        <fullName evidence="3">Ring canal kelch</fullName>
    </submittedName>
</protein>
<dbReference type="InterPro" id="IPR006652">
    <property type="entry name" value="Kelch_1"/>
</dbReference>
<evidence type="ECO:0000256" key="1">
    <source>
        <dbReference type="ARBA" id="ARBA00022441"/>
    </source>
</evidence>
<evidence type="ECO:0000256" key="2">
    <source>
        <dbReference type="ARBA" id="ARBA00022737"/>
    </source>
</evidence>
<proteinExistence type="predicted"/>
<reference evidence="3" key="1">
    <citation type="submission" date="2018-04" db="EMBL/GenBank/DDBJ databases">
        <title>Transcriptome of Schizaphis graminum biotype I.</title>
        <authorList>
            <person name="Scully E.D."/>
            <person name="Geib S.M."/>
            <person name="Palmer N.A."/>
            <person name="Koch K."/>
            <person name="Bradshaw J."/>
            <person name="Heng-Moss T."/>
            <person name="Sarath G."/>
        </authorList>
    </citation>
    <scope>NUCLEOTIDE SEQUENCE</scope>
</reference>
<dbReference type="AlphaFoldDB" id="A0A2S2NJK6"/>
<keyword evidence="2" id="KW-0677">Repeat</keyword>
<dbReference type="InterPro" id="IPR015915">
    <property type="entry name" value="Kelch-typ_b-propeller"/>
</dbReference>
<accession>A0A2S2NJK6</accession>
<sequence>MLSLSQRTMKCDANWYDPTTNLWQAAVGLGKCHRPTGLAIVTSQFVFSLGSFYISNSRSVEMLDLFSYSPCWMPMADMLVCRYNLGVGVLNNCIYAVGGSNGIGSLNSAEVFDVSIKEWRMISNMSTKRSTFSVGVLDNLIYAVGGYSGSEILKSVECYDPNLDTWTSVAEMSVGRFGASIGVLDGVMYVVGGNNGSGHLKSVETYRPSTGVWSSIADMHLCRFNPGVFALNGLLYVISGKRGSTCLHSVEIYNPNTNIWTIKALSKSFDQIIGGVEVDRLPQFRIN</sequence>
<evidence type="ECO:0000313" key="3">
    <source>
        <dbReference type="EMBL" id="MBY17349.1"/>
    </source>
</evidence>
<keyword evidence="1" id="KW-0880">Kelch repeat</keyword>
<dbReference type="PANTHER" id="PTHR46344">
    <property type="entry name" value="OS02G0202900 PROTEIN"/>
    <property type="match status" value="1"/>
</dbReference>
<dbReference type="EMBL" id="GGMR01004730">
    <property type="protein sequence ID" value="MBY17349.1"/>
    <property type="molecule type" value="Transcribed_RNA"/>
</dbReference>
<dbReference type="Gene3D" id="2.120.10.80">
    <property type="entry name" value="Kelch-type beta propeller"/>
    <property type="match status" value="1"/>
</dbReference>
<dbReference type="SMART" id="SM00612">
    <property type="entry name" value="Kelch"/>
    <property type="match status" value="5"/>
</dbReference>
<gene>
    <name evidence="3" type="primary">kel_7</name>
    <name evidence="3" type="ORF">g.110584</name>
</gene>
<dbReference type="SUPFAM" id="SSF117281">
    <property type="entry name" value="Kelch motif"/>
    <property type="match status" value="1"/>
</dbReference>
<dbReference type="Pfam" id="PF01344">
    <property type="entry name" value="Kelch_1"/>
    <property type="match status" value="4"/>
</dbReference>